<organism evidence="2 3">
    <name type="scientific">candidate division CPR2 bacterium GW2011_GWC2_39_10</name>
    <dbReference type="NCBI Taxonomy" id="1618345"/>
    <lineage>
        <taxon>Bacteria</taxon>
        <taxon>Bacteria division CPR2</taxon>
    </lineage>
</organism>
<proteinExistence type="predicted"/>
<dbReference type="Gene3D" id="3.30.70.60">
    <property type="match status" value="1"/>
</dbReference>
<dbReference type="InterPro" id="IPR007445">
    <property type="entry name" value="PilO"/>
</dbReference>
<keyword evidence="1" id="KW-1133">Transmembrane helix</keyword>
<evidence type="ECO:0008006" key="4">
    <source>
        <dbReference type="Google" id="ProtNLM"/>
    </source>
</evidence>
<dbReference type="Pfam" id="PF04350">
    <property type="entry name" value="PilO"/>
    <property type="match status" value="1"/>
</dbReference>
<dbReference type="GO" id="GO:0043683">
    <property type="term" value="P:type IV pilus assembly"/>
    <property type="evidence" value="ECO:0007669"/>
    <property type="project" value="InterPro"/>
</dbReference>
<keyword evidence="1" id="KW-0472">Membrane</keyword>
<accession>A0A0G0PZT0</accession>
<gene>
    <name evidence="2" type="ORF">UT18_C0006G0059</name>
</gene>
<evidence type="ECO:0000313" key="2">
    <source>
        <dbReference type="EMBL" id="KKQ94961.1"/>
    </source>
</evidence>
<dbReference type="GO" id="GO:0043107">
    <property type="term" value="P:type IV pilus-dependent motility"/>
    <property type="evidence" value="ECO:0007669"/>
    <property type="project" value="InterPro"/>
</dbReference>
<dbReference type="Proteomes" id="UP000034207">
    <property type="component" value="Unassembled WGS sequence"/>
</dbReference>
<dbReference type="InterPro" id="IPR014717">
    <property type="entry name" value="Transl_elong_EF1B/ribsomal_bS6"/>
</dbReference>
<protein>
    <recommendedName>
        <fullName evidence="4">Pilus assembly protein, PilO</fullName>
    </recommendedName>
</protein>
<dbReference type="EMBL" id="LBVV01000006">
    <property type="protein sequence ID" value="KKQ94961.1"/>
    <property type="molecule type" value="Genomic_DNA"/>
</dbReference>
<dbReference type="STRING" id="1618345.UT18_C0006G0059"/>
<sequence length="185" mass="20811">MNAGKLNNLLKYLIYGSLALALGITLFSGYLFYLKGNEYFDLQLDLKDKQNQKEYLEAVEKVYSEDSKSESKILEALPTSKAVSDFLTSIASYATSVGATIENIEFPESSSKTDKITNFQTKMKMNAESVDPIIKVLGMLEYNRRLVDIIDISIAYDKTQETAPYSANITLKAYYKSDVTNETKK</sequence>
<evidence type="ECO:0000313" key="3">
    <source>
        <dbReference type="Proteomes" id="UP000034207"/>
    </source>
</evidence>
<keyword evidence="1" id="KW-0812">Transmembrane</keyword>
<feature type="transmembrane region" description="Helical" evidence="1">
    <location>
        <begin position="12"/>
        <end position="33"/>
    </location>
</feature>
<name>A0A0G0PZT0_UNCC2</name>
<evidence type="ECO:0000256" key="1">
    <source>
        <dbReference type="SAM" id="Phobius"/>
    </source>
</evidence>
<comment type="caution">
    <text evidence="2">The sequence shown here is derived from an EMBL/GenBank/DDBJ whole genome shotgun (WGS) entry which is preliminary data.</text>
</comment>
<reference evidence="2 3" key="1">
    <citation type="journal article" date="2015" name="Nature">
        <title>rRNA introns, odd ribosomes, and small enigmatic genomes across a large radiation of phyla.</title>
        <authorList>
            <person name="Brown C.T."/>
            <person name="Hug L.A."/>
            <person name="Thomas B.C."/>
            <person name="Sharon I."/>
            <person name="Castelle C.J."/>
            <person name="Singh A."/>
            <person name="Wilkins M.J."/>
            <person name="Williams K.H."/>
            <person name="Banfield J.F."/>
        </authorList>
    </citation>
    <scope>NUCLEOTIDE SEQUENCE [LARGE SCALE GENOMIC DNA]</scope>
</reference>
<dbReference type="AlphaFoldDB" id="A0A0G0PZT0"/>